<reference evidence="3" key="3">
    <citation type="submission" date="2016-05" db="EMBL/GenBank/DDBJ databases">
        <authorList>
            <person name="Lavstsen T."/>
            <person name="Jespersen J.S."/>
        </authorList>
    </citation>
    <scope>NUCLEOTIDE SEQUENCE [LARGE SCALE GENOMIC DNA]</scope>
</reference>
<evidence type="ECO:0000313" key="4">
    <source>
        <dbReference type="Proteomes" id="UP000078550"/>
    </source>
</evidence>
<dbReference type="Proteomes" id="UP000078555">
    <property type="component" value="Unassembled WGS sequence"/>
</dbReference>
<dbReference type="Pfam" id="PF05795">
    <property type="entry name" value="Plasmodium_Vir"/>
    <property type="match status" value="2"/>
</dbReference>
<evidence type="ECO:0000256" key="1">
    <source>
        <dbReference type="SAM" id="MobiDB-lite"/>
    </source>
</evidence>
<organism evidence="3 4">
    <name type="scientific">Plasmodium ovale wallikeri</name>
    <dbReference type="NCBI Taxonomy" id="864142"/>
    <lineage>
        <taxon>Eukaryota</taxon>
        <taxon>Sar</taxon>
        <taxon>Alveolata</taxon>
        <taxon>Apicomplexa</taxon>
        <taxon>Aconoidasida</taxon>
        <taxon>Haemosporida</taxon>
        <taxon>Plasmodiidae</taxon>
        <taxon>Plasmodium</taxon>
        <taxon>Plasmodium (Plasmodium)</taxon>
    </lineage>
</organism>
<dbReference type="InterPro" id="IPR008780">
    <property type="entry name" value="Plasmodium_Vir"/>
</dbReference>
<evidence type="ECO:0000313" key="3">
    <source>
        <dbReference type="EMBL" id="SBT55960.1"/>
    </source>
</evidence>
<dbReference type="Proteomes" id="UP000078550">
    <property type="component" value="Unassembled WGS sequence"/>
</dbReference>
<protein>
    <submittedName>
        <fullName evidence="3">PIR Superfamily Protein</fullName>
    </submittedName>
</protein>
<gene>
    <name evidence="2" type="ORF">POVWA1_073120</name>
    <name evidence="3" type="ORF">POVWA2_070790</name>
</gene>
<proteinExistence type="predicted"/>
<dbReference type="EMBL" id="FLRE01001200">
    <property type="protein sequence ID" value="SBT55960.1"/>
    <property type="molecule type" value="Genomic_DNA"/>
</dbReference>
<feature type="compositionally biased region" description="Polar residues" evidence="1">
    <location>
        <begin position="224"/>
        <end position="235"/>
    </location>
</feature>
<keyword evidence="5" id="KW-1185">Reference proteome</keyword>
<reference evidence="5" key="1">
    <citation type="submission" date="2016-05" db="EMBL/GenBank/DDBJ databases">
        <authorList>
            <person name="Naeem R."/>
        </authorList>
    </citation>
    <scope>NUCLEOTIDE SEQUENCE [LARGE SCALE GENOMIC DNA]</scope>
</reference>
<evidence type="ECO:0000313" key="5">
    <source>
        <dbReference type="Proteomes" id="UP000078555"/>
    </source>
</evidence>
<dbReference type="AlphaFoldDB" id="A0A1A9AIN9"/>
<dbReference type="EMBL" id="FLRD01000912">
    <property type="protein sequence ID" value="SBT55901.1"/>
    <property type="molecule type" value="Genomic_DNA"/>
</dbReference>
<reference evidence="4" key="2">
    <citation type="submission" date="2016-05" db="EMBL/GenBank/DDBJ databases">
        <authorList>
            <person name="Naeem Raeece"/>
        </authorList>
    </citation>
    <scope>NUCLEOTIDE SEQUENCE [LARGE SCALE GENOMIC DNA]</scope>
</reference>
<evidence type="ECO:0000313" key="2">
    <source>
        <dbReference type="EMBL" id="SBT55901.1"/>
    </source>
</evidence>
<sequence length="337" mass="38941">MELYATLEDLPSNIFYKKFDQEDSQTYYDACKAEPKINSDEKLVNLCAKIIKNFKLIEEIKENYKIKDKPCADLNYWVREELIKDYHITNDIVDTLQEFIYLYTALYQIQNKNEVGINDNCKIDYTLISMEELRNRKNLYDYLENYGELEKKYVQDKNECSKDHFDYINKSVALYKIFQEFCKPHSINQSKCPDFLKNIPVYYLNKDLSELTCTLKNETQETVSETAEVSIQAPSPSEKVPAQSIGEPDTDIPSQPGSSLSSTLMTTGVPVLGSFFVFSILYKLTPIGSLIRNRLLGIGESVNQVHDNAAHELWEDSIEPLDINSDRSGYQISYQTF</sequence>
<accession>A0A1A9AIN9</accession>
<name>A0A1A9AIN9_PLAOA</name>
<feature type="region of interest" description="Disordered" evidence="1">
    <location>
        <begin position="224"/>
        <end position="259"/>
    </location>
</feature>